<feature type="region of interest" description="Disordered" evidence="1">
    <location>
        <begin position="203"/>
        <end position="248"/>
    </location>
</feature>
<dbReference type="InterPro" id="IPR013087">
    <property type="entry name" value="Znf_C2H2_type"/>
</dbReference>
<proteinExistence type="predicted"/>
<feature type="region of interest" description="Disordered" evidence="1">
    <location>
        <begin position="263"/>
        <end position="318"/>
    </location>
</feature>
<dbReference type="SMART" id="SM00355">
    <property type="entry name" value="ZnF_C2H2"/>
    <property type="match status" value="3"/>
</dbReference>
<keyword evidence="4" id="KW-1185">Reference proteome</keyword>
<dbReference type="SUPFAM" id="SSF57667">
    <property type="entry name" value="beta-beta-alpha zinc fingers"/>
    <property type="match status" value="1"/>
</dbReference>
<dbReference type="PANTHER" id="PTHR13182:SF8">
    <property type="entry name" value="CYTOPLASMIC 60S SUBUNIT BIOGENESIS FACTOR ZNF622"/>
    <property type="match status" value="1"/>
</dbReference>
<evidence type="ECO:0000313" key="4">
    <source>
        <dbReference type="Proteomes" id="UP000799302"/>
    </source>
</evidence>
<dbReference type="GO" id="GO:0030687">
    <property type="term" value="C:preribosome, large subunit precursor"/>
    <property type="evidence" value="ECO:0007669"/>
    <property type="project" value="TreeGrafter"/>
</dbReference>
<reference evidence="3" key="1">
    <citation type="journal article" date="2020" name="Stud. Mycol.">
        <title>101 Dothideomycetes genomes: a test case for predicting lifestyles and emergence of pathogens.</title>
        <authorList>
            <person name="Haridas S."/>
            <person name="Albert R."/>
            <person name="Binder M."/>
            <person name="Bloem J."/>
            <person name="Labutti K."/>
            <person name="Salamov A."/>
            <person name="Andreopoulos B."/>
            <person name="Baker S."/>
            <person name="Barry K."/>
            <person name="Bills G."/>
            <person name="Bluhm B."/>
            <person name="Cannon C."/>
            <person name="Castanera R."/>
            <person name="Culley D."/>
            <person name="Daum C."/>
            <person name="Ezra D."/>
            <person name="Gonzalez J."/>
            <person name="Henrissat B."/>
            <person name="Kuo A."/>
            <person name="Liang C."/>
            <person name="Lipzen A."/>
            <person name="Lutzoni F."/>
            <person name="Magnuson J."/>
            <person name="Mondo S."/>
            <person name="Nolan M."/>
            <person name="Ohm R."/>
            <person name="Pangilinan J."/>
            <person name="Park H.-J."/>
            <person name="Ramirez L."/>
            <person name="Alfaro M."/>
            <person name="Sun H."/>
            <person name="Tritt A."/>
            <person name="Yoshinaga Y."/>
            <person name="Zwiers L.-H."/>
            <person name="Turgeon B."/>
            <person name="Goodwin S."/>
            <person name="Spatafora J."/>
            <person name="Crous P."/>
            <person name="Grigoriev I."/>
        </authorList>
    </citation>
    <scope>NUCLEOTIDE SEQUENCE</scope>
    <source>
        <strain evidence="3">CBS 115976</strain>
    </source>
</reference>
<dbReference type="PANTHER" id="PTHR13182">
    <property type="entry name" value="ZINC FINGER PROTEIN 622"/>
    <property type="match status" value="1"/>
</dbReference>
<feature type="compositionally biased region" description="Basic and acidic residues" evidence="1">
    <location>
        <begin position="285"/>
        <end position="296"/>
    </location>
</feature>
<evidence type="ECO:0000259" key="2">
    <source>
        <dbReference type="PROSITE" id="PS00028"/>
    </source>
</evidence>
<feature type="compositionally biased region" description="Polar residues" evidence="1">
    <location>
        <begin position="231"/>
        <end position="244"/>
    </location>
</feature>
<dbReference type="InterPro" id="IPR040025">
    <property type="entry name" value="Znf622/Rei1/Reh1"/>
</dbReference>
<dbReference type="Proteomes" id="UP000799302">
    <property type="component" value="Unassembled WGS sequence"/>
</dbReference>
<dbReference type="AlphaFoldDB" id="A0A6A6U6N4"/>
<dbReference type="InterPro" id="IPR036236">
    <property type="entry name" value="Znf_C2H2_sf"/>
</dbReference>
<dbReference type="Pfam" id="PF12756">
    <property type="entry name" value="zf-C2H2_2"/>
    <property type="match status" value="1"/>
</dbReference>
<feature type="region of interest" description="Disordered" evidence="1">
    <location>
        <begin position="1"/>
        <end position="24"/>
    </location>
</feature>
<dbReference type="InterPro" id="IPR041661">
    <property type="entry name" value="ZN622/Rei1/Reh1_Znf-C2H2"/>
</dbReference>
<gene>
    <name evidence="3" type="ORF">BT63DRAFT_415354</name>
</gene>
<dbReference type="OrthoDB" id="19329at2759"/>
<organism evidence="3 4">
    <name type="scientific">Microthyrium microscopicum</name>
    <dbReference type="NCBI Taxonomy" id="703497"/>
    <lineage>
        <taxon>Eukaryota</taxon>
        <taxon>Fungi</taxon>
        <taxon>Dikarya</taxon>
        <taxon>Ascomycota</taxon>
        <taxon>Pezizomycotina</taxon>
        <taxon>Dothideomycetes</taxon>
        <taxon>Dothideomycetes incertae sedis</taxon>
        <taxon>Microthyriales</taxon>
        <taxon>Microthyriaceae</taxon>
        <taxon>Microthyrium</taxon>
    </lineage>
</organism>
<evidence type="ECO:0000313" key="3">
    <source>
        <dbReference type="EMBL" id="KAF2667832.1"/>
    </source>
</evidence>
<feature type="compositionally biased region" description="Polar residues" evidence="1">
    <location>
        <begin position="297"/>
        <end position="306"/>
    </location>
</feature>
<feature type="compositionally biased region" description="Low complexity" evidence="1">
    <location>
        <begin position="9"/>
        <end position="22"/>
    </location>
</feature>
<dbReference type="EMBL" id="MU004237">
    <property type="protein sequence ID" value="KAF2667832.1"/>
    <property type="molecule type" value="Genomic_DNA"/>
</dbReference>
<dbReference type="PROSITE" id="PS00028">
    <property type="entry name" value="ZINC_FINGER_C2H2_1"/>
    <property type="match status" value="1"/>
</dbReference>
<dbReference type="GO" id="GO:0042273">
    <property type="term" value="P:ribosomal large subunit biogenesis"/>
    <property type="evidence" value="ECO:0007669"/>
    <property type="project" value="TreeGrafter"/>
</dbReference>
<feature type="compositionally biased region" description="Basic residues" evidence="1">
    <location>
        <begin position="267"/>
        <end position="278"/>
    </location>
</feature>
<feature type="domain" description="C2H2-type" evidence="2">
    <location>
        <begin position="27"/>
        <end position="49"/>
    </location>
</feature>
<feature type="compositionally biased region" description="Low complexity" evidence="1">
    <location>
        <begin position="307"/>
        <end position="316"/>
    </location>
</feature>
<evidence type="ECO:0000256" key="1">
    <source>
        <dbReference type="SAM" id="MobiDB-lite"/>
    </source>
</evidence>
<protein>
    <recommendedName>
        <fullName evidence="2">C2H2-type domain-containing protein</fullName>
    </recommendedName>
</protein>
<accession>A0A6A6U6N4</accession>
<name>A0A6A6U6N4_9PEZI</name>
<sequence length="383" mass="43065">MVGTGTGSGASAESTSPAPSTSNRFPCNSCAISFGTSEAQREHMKQPWHVYNLKRKMAKLPPITYEVFHDKFEEQMARVEKDMFDLDVEDEDEESELEESEGSRDIKNVAPSQCLFCSTDSTTLDQNIAHMLSEHSFFIPDPEHLVDKQTLITYLRLIISQYHECLYCGTARNSAEGIRQHMADKGHCMINFDTESELLDFWDFSGSTDNSDEEEDQNENNTPAVPGPSKFQKSPQPHSLSSTELRLPSGRLITSRAHTPVPLNCLLKKRTQSKRTRKAITNDSLEPKDEISREQEAQGTEDTQTPAATGTSGSSSRQIARRGELGLLGLSDAQKQAVMVTERKMQRKEKVTRQARQWAIELSVERRKYYVPDGPGRPGRNFN</sequence>